<dbReference type="EMBL" id="CP126665">
    <property type="protein sequence ID" value="WKA11277.1"/>
    <property type="molecule type" value="Genomic_DNA"/>
</dbReference>
<dbReference type="Proteomes" id="UP001227230">
    <property type="component" value="Chromosome 18"/>
</dbReference>
<evidence type="ECO:0000313" key="3">
    <source>
        <dbReference type="Proteomes" id="UP001227230"/>
    </source>
</evidence>
<evidence type="ECO:0000313" key="2">
    <source>
        <dbReference type="EMBL" id="WKA11277.1"/>
    </source>
</evidence>
<sequence>MGVRRKRRRGKVPEREGVWVQMAAGEGSGTRGCPGANGGRGRLRNVRVAGCKWWWGRLRNAMVSECKWRWGKAPEREGGRVQMAAGKAPEREDVRVQMAAGEGSET</sequence>
<keyword evidence="3" id="KW-1185">Reference proteome</keyword>
<feature type="region of interest" description="Disordered" evidence="1">
    <location>
        <begin position="76"/>
        <end position="106"/>
    </location>
</feature>
<accession>A0ABY9DV95</accession>
<protein>
    <submittedName>
        <fullName evidence="2">Uncharacterized protein</fullName>
    </submittedName>
</protein>
<organism evidence="2 3">
    <name type="scientific">Vitis vinifera</name>
    <name type="common">Grape</name>
    <dbReference type="NCBI Taxonomy" id="29760"/>
    <lineage>
        <taxon>Eukaryota</taxon>
        <taxon>Viridiplantae</taxon>
        <taxon>Streptophyta</taxon>
        <taxon>Embryophyta</taxon>
        <taxon>Tracheophyta</taxon>
        <taxon>Spermatophyta</taxon>
        <taxon>Magnoliopsida</taxon>
        <taxon>eudicotyledons</taxon>
        <taxon>Gunneridae</taxon>
        <taxon>Pentapetalae</taxon>
        <taxon>rosids</taxon>
        <taxon>Vitales</taxon>
        <taxon>Vitaceae</taxon>
        <taxon>Viteae</taxon>
        <taxon>Vitis</taxon>
    </lineage>
</organism>
<name>A0ABY9DV95_VITVI</name>
<proteinExistence type="predicted"/>
<reference evidence="2 3" key="1">
    <citation type="journal article" date="2023" name="Hortic Res">
        <title>The complete reference genome for grapevine (Vitis vinifera L.) genetics and breeding.</title>
        <authorList>
            <person name="Shi X."/>
            <person name="Cao S."/>
            <person name="Wang X."/>
            <person name="Huang S."/>
            <person name="Wang Y."/>
            <person name="Liu Z."/>
            <person name="Liu W."/>
            <person name="Leng X."/>
            <person name="Peng Y."/>
            <person name="Wang N."/>
            <person name="Wang Y."/>
            <person name="Ma Z."/>
            <person name="Xu X."/>
            <person name="Zhang F."/>
            <person name="Xue H."/>
            <person name="Zhong H."/>
            <person name="Wang Y."/>
            <person name="Zhang K."/>
            <person name="Velt A."/>
            <person name="Avia K."/>
            <person name="Holtgrawe D."/>
            <person name="Grimplet J."/>
            <person name="Matus J.T."/>
            <person name="Ware D."/>
            <person name="Wu X."/>
            <person name="Wang H."/>
            <person name="Liu C."/>
            <person name="Fang Y."/>
            <person name="Rustenholz C."/>
            <person name="Cheng Z."/>
            <person name="Xiao H."/>
            <person name="Zhou Y."/>
        </authorList>
    </citation>
    <scope>NUCLEOTIDE SEQUENCE [LARGE SCALE GENOMIC DNA]</scope>
    <source>
        <strain evidence="3">cv. Pinot noir / PN40024</strain>
        <tissue evidence="2">Leaf</tissue>
    </source>
</reference>
<gene>
    <name evidence="2" type="ORF">VitviT2T_028793</name>
</gene>
<evidence type="ECO:0000256" key="1">
    <source>
        <dbReference type="SAM" id="MobiDB-lite"/>
    </source>
</evidence>